<feature type="domain" description="HTH cro/C1-type" evidence="1">
    <location>
        <begin position="9"/>
        <end position="81"/>
    </location>
</feature>
<dbReference type="PANTHER" id="PTHR35010:SF2">
    <property type="entry name" value="BLL4672 PROTEIN"/>
    <property type="match status" value="1"/>
</dbReference>
<dbReference type="SMART" id="SM00530">
    <property type="entry name" value="HTH_XRE"/>
    <property type="match status" value="1"/>
</dbReference>
<dbReference type="EMBL" id="JBHUOG010000002">
    <property type="protein sequence ID" value="MFD2797008.1"/>
    <property type="molecule type" value="Genomic_DNA"/>
</dbReference>
<dbReference type="CDD" id="cd00093">
    <property type="entry name" value="HTH_XRE"/>
    <property type="match status" value="1"/>
</dbReference>
<reference evidence="3" key="1">
    <citation type="journal article" date="2019" name="Int. J. Syst. Evol. Microbiol.">
        <title>The Global Catalogue of Microorganisms (GCM) 10K type strain sequencing project: providing services to taxonomists for standard genome sequencing and annotation.</title>
        <authorList>
            <consortium name="The Broad Institute Genomics Platform"/>
            <consortium name="The Broad Institute Genome Sequencing Center for Infectious Disease"/>
            <person name="Wu L."/>
            <person name="Ma J."/>
        </authorList>
    </citation>
    <scope>NUCLEOTIDE SEQUENCE [LARGE SCALE GENOMIC DNA]</scope>
    <source>
        <strain evidence="3">CCM 7044</strain>
    </source>
</reference>
<sequence>MDRAELATFLRGRRERISPADVGLPAGQRRRTPGLRREEVAQLAYISTEYYTRLEQARGPHPSREVLGGLARALRLSDAERSYLHQLAGVPPGPPPGPSREVRPSIQLMLDRLPQAAAFVTSATLEVIGWNGLAAALMEDWSALPRRERNLARRAFLGPEAPGDRLYGVSDAAEFARSATARLRVTAARYPGDPEVTALVDELVAGSPEFAELWAAGNVQTTRTLRKSFQHPLVGLVTVNCDSLDLTEQDQQVVVYTADPGSSSEEALRLLSVIGTQRMDVAT</sequence>
<dbReference type="RefSeq" id="WP_377189570.1">
    <property type="nucleotide sequence ID" value="NZ_JBHUOG010000002.1"/>
</dbReference>
<name>A0ABW5VZB3_9MICO</name>
<dbReference type="Pfam" id="PF13560">
    <property type="entry name" value="HTH_31"/>
    <property type="match status" value="1"/>
</dbReference>
<organism evidence="2 3">
    <name type="scientific">Promicromonospora vindobonensis</name>
    <dbReference type="NCBI Taxonomy" id="195748"/>
    <lineage>
        <taxon>Bacteria</taxon>
        <taxon>Bacillati</taxon>
        <taxon>Actinomycetota</taxon>
        <taxon>Actinomycetes</taxon>
        <taxon>Micrococcales</taxon>
        <taxon>Promicromonosporaceae</taxon>
        <taxon>Promicromonospora</taxon>
    </lineage>
</organism>
<dbReference type="InterPro" id="IPR010982">
    <property type="entry name" value="Lambda_DNA-bd_dom_sf"/>
</dbReference>
<dbReference type="Gene3D" id="3.30.450.180">
    <property type="match status" value="1"/>
</dbReference>
<dbReference type="PANTHER" id="PTHR35010">
    <property type="entry name" value="BLL4672 PROTEIN-RELATED"/>
    <property type="match status" value="1"/>
</dbReference>
<dbReference type="InterPro" id="IPR041413">
    <property type="entry name" value="MLTR_LBD"/>
</dbReference>
<evidence type="ECO:0000259" key="1">
    <source>
        <dbReference type="SMART" id="SM00530"/>
    </source>
</evidence>
<dbReference type="SUPFAM" id="SSF47413">
    <property type="entry name" value="lambda repressor-like DNA-binding domains"/>
    <property type="match status" value="1"/>
</dbReference>
<comment type="caution">
    <text evidence="2">The sequence shown here is derived from an EMBL/GenBank/DDBJ whole genome shotgun (WGS) entry which is preliminary data.</text>
</comment>
<dbReference type="Proteomes" id="UP001597479">
    <property type="component" value="Unassembled WGS sequence"/>
</dbReference>
<dbReference type="Gene3D" id="1.10.260.40">
    <property type="entry name" value="lambda repressor-like DNA-binding domains"/>
    <property type="match status" value="1"/>
</dbReference>
<evidence type="ECO:0000313" key="2">
    <source>
        <dbReference type="EMBL" id="MFD2797008.1"/>
    </source>
</evidence>
<protein>
    <submittedName>
        <fullName evidence="2">Helix-turn-helix transcriptional regulator</fullName>
    </submittedName>
</protein>
<proteinExistence type="predicted"/>
<dbReference type="Pfam" id="PF17765">
    <property type="entry name" value="MLTR_LBD"/>
    <property type="match status" value="1"/>
</dbReference>
<gene>
    <name evidence="2" type="ORF">ACFS27_25855</name>
</gene>
<evidence type="ECO:0000313" key="3">
    <source>
        <dbReference type="Proteomes" id="UP001597479"/>
    </source>
</evidence>
<dbReference type="InterPro" id="IPR001387">
    <property type="entry name" value="Cro/C1-type_HTH"/>
</dbReference>
<accession>A0ABW5VZB3</accession>
<keyword evidence="3" id="KW-1185">Reference proteome</keyword>